<dbReference type="EMBL" id="ML734939">
    <property type="protein sequence ID" value="KAB8211252.1"/>
    <property type="molecule type" value="Genomic_DNA"/>
</dbReference>
<evidence type="ECO:0000313" key="2">
    <source>
        <dbReference type="Proteomes" id="UP000326532"/>
    </source>
</evidence>
<reference evidence="1 2" key="1">
    <citation type="submission" date="2019-04" db="EMBL/GenBank/DDBJ databases">
        <title>Fungal friends and foes A comparative genomics study of 23 Aspergillus species from section Flavi.</title>
        <authorList>
            <consortium name="DOE Joint Genome Institute"/>
            <person name="Kjaerbolling I."/>
            <person name="Vesth T.C."/>
            <person name="Frisvad J.C."/>
            <person name="Nybo J.L."/>
            <person name="Theobald S."/>
            <person name="Kildgaard S."/>
            <person name="Petersen T.I."/>
            <person name="Kuo A."/>
            <person name="Sato A."/>
            <person name="Lyhne E.K."/>
            <person name="Kogle M.E."/>
            <person name="Wiebenga A."/>
            <person name="Kun R.S."/>
            <person name="Lubbers R.J."/>
            <person name="Makela M.R."/>
            <person name="Barry K."/>
            <person name="Chovatia M."/>
            <person name="Clum A."/>
            <person name="Daum C."/>
            <person name="Haridas S."/>
            <person name="He G."/>
            <person name="LaButti K."/>
            <person name="Lipzen A."/>
            <person name="Mondo S."/>
            <person name="Pangilinan J."/>
            <person name="Riley R."/>
            <person name="Salamov A."/>
            <person name="Simmons B.A."/>
            <person name="Magnuson J.K."/>
            <person name="Henrissat B."/>
            <person name="Mortensen U.H."/>
            <person name="Larsen T.O."/>
            <person name="De vries R.P."/>
            <person name="Grigoriev I.V."/>
            <person name="Machida M."/>
            <person name="Baker S.E."/>
            <person name="Andersen M.R."/>
        </authorList>
    </citation>
    <scope>NUCLEOTIDE SEQUENCE [LARGE SCALE GENOMIC DNA]</scope>
    <source>
        <strain evidence="1 2">CBS 117618</strain>
    </source>
</reference>
<keyword evidence="2" id="KW-1185">Reference proteome</keyword>
<dbReference type="VEuPathDB" id="FungiDB:BDV34DRAFT_185413"/>
<sequence>MRTRTCCWECHHSNFIRSEFILANSLVISFVVDVRACLYTTLLLCCGVFTRSSSEGILIL</sequence>
<proteinExistence type="predicted"/>
<gene>
    <name evidence="1" type="ORF">BDV34DRAFT_185413</name>
</gene>
<name>A0A5N6E150_ASPPA</name>
<accession>A0A5N6E150</accession>
<organism evidence="1 2">
    <name type="scientific">Aspergillus parasiticus</name>
    <dbReference type="NCBI Taxonomy" id="5067"/>
    <lineage>
        <taxon>Eukaryota</taxon>
        <taxon>Fungi</taxon>
        <taxon>Dikarya</taxon>
        <taxon>Ascomycota</taxon>
        <taxon>Pezizomycotina</taxon>
        <taxon>Eurotiomycetes</taxon>
        <taxon>Eurotiomycetidae</taxon>
        <taxon>Eurotiales</taxon>
        <taxon>Aspergillaceae</taxon>
        <taxon>Aspergillus</taxon>
        <taxon>Aspergillus subgen. Circumdati</taxon>
    </lineage>
</organism>
<evidence type="ECO:0000313" key="1">
    <source>
        <dbReference type="EMBL" id="KAB8211252.1"/>
    </source>
</evidence>
<dbReference type="AlphaFoldDB" id="A0A5N6E150"/>
<protein>
    <submittedName>
        <fullName evidence="1">Uncharacterized protein</fullName>
    </submittedName>
</protein>
<dbReference type="Proteomes" id="UP000326532">
    <property type="component" value="Unassembled WGS sequence"/>
</dbReference>